<dbReference type="PROSITE" id="PS50994">
    <property type="entry name" value="INTEGRASE"/>
    <property type="match status" value="1"/>
</dbReference>
<dbReference type="InterPro" id="IPR001584">
    <property type="entry name" value="Integrase_cat-core"/>
</dbReference>
<name>A0A8R1EG34_CAEJA</name>
<dbReference type="Pfam" id="PF18701">
    <property type="entry name" value="DUF5641"/>
    <property type="match status" value="1"/>
</dbReference>
<dbReference type="EnsemblMetazoa" id="CJA35085.1">
    <property type="protein sequence ID" value="CJA35085.1"/>
    <property type="gene ID" value="WBGene00210932"/>
</dbReference>
<dbReference type="GO" id="GO:0003676">
    <property type="term" value="F:nucleic acid binding"/>
    <property type="evidence" value="ECO:0007669"/>
    <property type="project" value="InterPro"/>
</dbReference>
<dbReference type="InterPro" id="IPR036397">
    <property type="entry name" value="RNaseH_sf"/>
</dbReference>
<evidence type="ECO:0000313" key="2">
    <source>
        <dbReference type="EnsemblMetazoa" id="CJA35085.1"/>
    </source>
</evidence>
<keyword evidence="3" id="KW-1185">Reference proteome</keyword>
<accession>A0A8R1EG34</accession>
<protein>
    <submittedName>
        <fullName evidence="2">Integrase catalytic domain-containing protein</fullName>
    </submittedName>
</protein>
<reference evidence="3" key="1">
    <citation type="submission" date="2010-08" db="EMBL/GenBank/DDBJ databases">
        <authorList>
            <consortium name="Caenorhabditis japonica Sequencing Consortium"/>
            <person name="Wilson R.K."/>
        </authorList>
    </citation>
    <scope>NUCLEOTIDE SEQUENCE [LARGE SCALE GENOMIC DNA]</scope>
    <source>
        <strain evidence="3">DF5081</strain>
    </source>
</reference>
<dbReference type="InterPro" id="IPR040676">
    <property type="entry name" value="DUF5641"/>
</dbReference>
<dbReference type="Proteomes" id="UP000005237">
    <property type="component" value="Unassembled WGS sequence"/>
</dbReference>
<feature type="domain" description="Integrase catalytic" evidence="1">
    <location>
        <begin position="1"/>
        <end position="105"/>
    </location>
</feature>
<reference evidence="2" key="2">
    <citation type="submission" date="2022-06" db="UniProtKB">
        <authorList>
            <consortium name="EnsemblMetazoa"/>
        </authorList>
    </citation>
    <scope>IDENTIFICATION</scope>
    <source>
        <strain evidence="2">DF5081</strain>
    </source>
</reference>
<sequence>MINADITTMVNSSQTLTAYLASNEIEIRQITPFAPWQGGVYERIVAIVKNMFYKTIGRFQFSYVEVETLLIECEGIINSRPITSNPISISDTEAIRPIDFLLPRAELSFPNGDTLQPGAKITITEKQTRQYLKQMDTTRLHLWDEFYNELYTGRNAPSYKNRAHSTLSPEVGHIVLVETPKTPRYRWPLGQIMELLPSKDGEIRSVKVKCKNTIIDRAINQLIPLEVTPSP</sequence>
<proteinExistence type="predicted"/>
<dbReference type="AlphaFoldDB" id="A0A8R1EG34"/>
<organism evidence="2 3">
    <name type="scientific">Caenorhabditis japonica</name>
    <dbReference type="NCBI Taxonomy" id="281687"/>
    <lineage>
        <taxon>Eukaryota</taxon>
        <taxon>Metazoa</taxon>
        <taxon>Ecdysozoa</taxon>
        <taxon>Nematoda</taxon>
        <taxon>Chromadorea</taxon>
        <taxon>Rhabditida</taxon>
        <taxon>Rhabditina</taxon>
        <taxon>Rhabditomorpha</taxon>
        <taxon>Rhabditoidea</taxon>
        <taxon>Rhabditidae</taxon>
        <taxon>Peloderinae</taxon>
        <taxon>Caenorhabditis</taxon>
    </lineage>
</organism>
<evidence type="ECO:0000259" key="1">
    <source>
        <dbReference type="PROSITE" id="PS50994"/>
    </source>
</evidence>
<evidence type="ECO:0000313" key="3">
    <source>
        <dbReference type="Proteomes" id="UP000005237"/>
    </source>
</evidence>
<dbReference type="InterPro" id="IPR012337">
    <property type="entry name" value="RNaseH-like_sf"/>
</dbReference>
<dbReference type="PANTHER" id="PTHR47331">
    <property type="entry name" value="PHD-TYPE DOMAIN-CONTAINING PROTEIN"/>
    <property type="match status" value="1"/>
</dbReference>
<dbReference type="SUPFAM" id="SSF53098">
    <property type="entry name" value="Ribonuclease H-like"/>
    <property type="match status" value="1"/>
</dbReference>
<dbReference type="GO" id="GO:0015074">
    <property type="term" value="P:DNA integration"/>
    <property type="evidence" value="ECO:0007669"/>
    <property type="project" value="InterPro"/>
</dbReference>
<dbReference type="Gene3D" id="3.30.420.10">
    <property type="entry name" value="Ribonuclease H-like superfamily/Ribonuclease H"/>
    <property type="match status" value="1"/>
</dbReference>